<accession>A0AAU6Q5H2</accession>
<reference evidence="1" key="1">
    <citation type="submission" date="2024-03" db="EMBL/GenBank/DDBJ databases">
        <title>Deinococcus weizhi sp. nov., isolated from human skin.</title>
        <authorList>
            <person name="Wei Z."/>
            <person name="Tian F."/>
            <person name="Yang C."/>
            <person name="Xin L.T."/>
            <person name="Wen Z.J."/>
            <person name="Lan K.C."/>
            <person name="Yu L."/>
            <person name="Zhe W."/>
            <person name="Dan F.D."/>
            <person name="Jun W."/>
            <person name="Rui Z."/>
            <person name="Yong X.J."/>
            <person name="Ting Y."/>
            <person name="Wei X."/>
            <person name="Xu Z.G."/>
            <person name="Xin Z."/>
            <person name="Dong F.G."/>
            <person name="Ni X.M."/>
            <person name="Zheng M.G."/>
            <person name="Chun Y."/>
            <person name="Qian W.X."/>
        </authorList>
    </citation>
    <scope>NUCLEOTIDE SEQUENCE</scope>
    <source>
        <strain evidence="1">VB142</strain>
    </source>
</reference>
<keyword evidence="1" id="KW-0378">Hydrolase</keyword>
<name>A0AAU6Q5H2_9DEIO</name>
<dbReference type="AlphaFoldDB" id="A0AAU6Q5H2"/>
<organism evidence="1">
    <name type="scientific">Deinococcus sp. VB142</name>
    <dbReference type="NCBI Taxonomy" id="3112952"/>
    <lineage>
        <taxon>Bacteria</taxon>
        <taxon>Thermotogati</taxon>
        <taxon>Deinococcota</taxon>
        <taxon>Deinococci</taxon>
        <taxon>Deinococcales</taxon>
        <taxon>Deinococcaceae</taxon>
        <taxon>Deinococcus</taxon>
    </lineage>
</organism>
<dbReference type="EMBL" id="CP149782">
    <property type="protein sequence ID" value="WYF45605.1"/>
    <property type="molecule type" value="Genomic_DNA"/>
</dbReference>
<evidence type="ECO:0000313" key="1">
    <source>
        <dbReference type="EMBL" id="WYF45605.1"/>
    </source>
</evidence>
<keyword evidence="1" id="KW-0326">Glycosidase</keyword>
<dbReference type="RefSeq" id="WP_339096896.1">
    <property type="nucleotide sequence ID" value="NZ_CP149782.1"/>
</dbReference>
<sequence length="632" mass="65942">MNRAARLGNLGFLRGIGLLGALLLGMGQARPVAIGGVVQPASIATRVLTGGEMLPVWSLPRLGVEVRNDPRDLRLRVGRRELRYAPGLGWRAIGLRLDTPLPAPQMVGASLHVPLSALRVLGVAVQTDTADLLGFVAPVRVADQTLPPSPDLPAPMSPAPVIAAAPAIPATFATQVTPGDGRVPAPLPVTSVPAAGQFLTTVRVHREEHRSVSVQRVVLELSGGALPRFEVQTRTSGGLTVRLPGVGASPSSQDLPSGQALTVGTDAGGSWVTLGTAGGRSEVFALSDPPRVVIDTVTHEQPQVPPPLNPAALPPGVGYQQRGALHLLSFDPARFQAQVVSAARGQFADVAELVEGVGGVAGVNASYFDPASALPVDLVVRAGLMTAPSLEKRGTVGLMPGGGLIFGYPRPRYRVSGDFGEVAVNSVSAKARPEWLTAFVGDGQTAVGGGGLVTVYTRLGESRVLDRRSAANVPPPGILALTFDPRRFAVPQEVGANLRVTLDWRSDDAPWPQVRDALSAGPLLVQAGRVVVDGVREVFDTGASIWRPTRQVALGLLRGQPTIAYFEYGTPEAFASALRQAGLSDAVRLDSGSSATAFSTSGYGQLGGYLNTVWSRPVPNAIVFVPREQAGR</sequence>
<gene>
    <name evidence="1" type="ORF">WDJ50_05660</name>
</gene>
<protein>
    <submittedName>
        <fullName evidence="1">Phosphodiester glycosidase family protein</fullName>
    </submittedName>
</protein>
<proteinExistence type="predicted"/>
<dbReference type="GO" id="GO:0016798">
    <property type="term" value="F:hydrolase activity, acting on glycosyl bonds"/>
    <property type="evidence" value="ECO:0007669"/>
    <property type="project" value="UniProtKB-KW"/>
</dbReference>